<proteinExistence type="predicted"/>
<protein>
    <submittedName>
        <fullName evidence="1">Uncharacterized protein</fullName>
    </submittedName>
</protein>
<reference evidence="1 2" key="1">
    <citation type="submission" date="2020-03" db="EMBL/GenBank/DDBJ databases">
        <title>Sphingomonas sp. nov., isolated from fish.</title>
        <authorList>
            <person name="Hyun D.-W."/>
            <person name="Bae J.-W."/>
        </authorList>
    </citation>
    <scope>NUCLEOTIDE SEQUENCE [LARGE SCALE GENOMIC DNA]</scope>
    <source>
        <strain evidence="1 2">HDW15C</strain>
    </source>
</reference>
<evidence type="ECO:0000313" key="1">
    <source>
        <dbReference type="EMBL" id="QIL02311.1"/>
    </source>
</evidence>
<sequence>MASAAGPAGEVAKLDLPSANLESPALPPLDRSGFALPIVNYTTPGGVLRRKRGIIAGVQVAPRTMVGIGFFETAKKRRASNDGMTPEKRSKRAAVGISFQF</sequence>
<name>A0A6G7ZMV5_9SPHN</name>
<dbReference type="KEGG" id="ssin:G7078_05575"/>
<evidence type="ECO:0000313" key="2">
    <source>
        <dbReference type="Proteomes" id="UP000502502"/>
    </source>
</evidence>
<accession>A0A6G7ZMV5</accession>
<keyword evidence="2" id="KW-1185">Reference proteome</keyword>
<dbReference type="Proteomes" id="UP000502502">
    <property type="component" value="Chromosome"/>
</dbReference>
<dbReference type="EMBL" id="CP049871">
    <property type="protein sequence ID" value="QIL02311.1"/>
    <property type="molecule type" value="Genomic_DNA"/>
</dbReference>
<dbReference type="RefSeq" id="WP_166093850.1">
    <property type="nucleotide sequence ID" value="NZ_CP049871.1"/>
</dbReference>
<organism evidence="1 2">
    <name type="scientific">Sphingomonas sinipercae</name>
    <dbReference type="NCBI Taxonomy" id="2714944"/>
    <lineage>
        <taxon>Bacteria</taxon>
        <taxon>Pseudomonadati</taxon>
        <taxon>Pseudomonadota</taxon>
        <taxon>Alphaproteobacteria</taxon>
        <taxon>Sphingomonadales</taxon>
        <taxon>Sphingomonadaceae</taxon>
        <taxon>Sphingomonas</taxon>
    </lineage>
</organism>
<gene>
    <name evidence="1" type="ORF">G7078_05575</name>
</gene>
<dbReference type="AlphaFoldDB" id="A0A6G7ZMV5"/>